<dbReference type="GeneID" id="85386525"/>
<comment type="caution">
    <text evidence="1">The sequence shown here is derived from an EMBL/GenBank/DDBJ whole genome shotgun (WGS) entry which is preliminary data.</text>
</comment>
<dbReference type="Proteomes" id="UP001244207">
    <property type="component" value="Unassembled WGS sequence"/>
</dbReference>
<evidence type="ECO:0000313" key="2">
    <source>
        <dbReference type="Proteomes" id="UP001244207"/>
    </source>
</evidence>
<name>A0AAD8UGP7_GLOAC</name>
<keyword evidence="2" id="KW-1185">Reference proteome</keyword>
<dbReference type="RefSeq" id="XP_060364002.1">
    <property type="nucleotide sequence ID" value="XM_060502626.1"/>
</dbReference>
<accession>A0AAD8UGP7</accession>
<reference evidence="1" key="1">
    <citation type="submission" date="2021-12" db="EMBL/GenBank/DDBJ databases">
        <title>Comparative genomics, transcriptomics and evolutionary studies reveal genomic signatures of adaptation to plant cell wall in hemibiotrophic fungi.</title>
        <authorList>
            <consortium name="DOE Joint Genome Institute"/>
            <person name="Baroncelli R."/>
            <person name="Diaz J.F."/>
            <person name="Benocci T."/>
            <person name="Peng M."/>
            <person name="Battaglia E."/>
            <person name="Haridas S."/>
            <person name="Andreopoulos W."/>
            <person name="Labutti K."/>
            <person name="Pangilinan J."/>
            <person name="Floch G.L."/>
            <person name="Makela M.R."/>
            <person name="Henrissat B."/>
            <person name="Grigoriev I.V."/>
            <person name="Crouch J.A."/>
            <person name="De Vries R.P."/>
            <person name="Sukno S.A."/>
            <person name="Thon M.R."/>
        </authorList>
    </citation>
    <scope>NUCLEOTIDE SEQUENCE</scope>
    <source>
        <strain evidence="1">CBS 112980</strain>
    </source>
</reference>
<evidence type="ECO:0000313" key="1">
    <source>
        <dbReference type="EMBL" id="KAK1723947.1"/>
    </source>
</evidence>
<dbReference type="EMBL" id="JAHMHS010000058">
    <property type="protein sequence ID" value="KAK1723947.1"/>
    <property type="molecule type" value="Genomic_DNA"/>
</dbReference>
<protein>
    <submittedName>
        <fullName evidence="1">Uncharacterized protein</fullName>
    </submittedName>
</protein>
<dbReference type="AlphaFoldDB" id="A0AAD8UGP7"/>
<sequence>MGRRLIVQIFPSLPLFGATAKETSNVVGESGRHGVHGSIRLTFQSDFLVNDDDTPPHRHRGLGEICEVPGPALAPLLSSTFWLRPQSGQNWRYRSLFFFGSAWSLDLS</sequence>
<gene>
    <name evidence="1" type="ORF">BDZ83DRAFT_369121</name>
</gene>
<proteinExistence type="predicted"/>
<organism evidence="1 2">
    <name type="scientific">Glomerella acutata</name>
    <name type="common">Colletotrichum acutatum</name>
    <dbReference type="NCBI Taxonomy" id="27357"/>
    <lineage>
        <taxon>Eukaryota</taxon>
        <taxon>Fungi</taxon>
        <taxon>Dikarya</taxon>
        <taxon>Ascomycota</taxon>
        <taxon>Pezizomycotina</taxon>
        <taxon>Sordariomycetes</taxon>
        <taxon>Hypocreomycetidae</taxon>
        <taxon>Glomerellales</taxon>
        <taxon>Glomerellaceae</taxon>
        <taxon>Colletotrichum</taxon>
        <taxon>Colletotrichum acutatum species complex</taxon>
    </lineage>
</organism>